<comment type="caution">
    <text evidence="2">The sequence shown here is derived from an EMBL/GenBank/DDBJ whole genome shotgun (WGS) entry which is preliminary data.</text>
</comment>
<evidence type="ECO:0000313" key="2">
    <source>
        <dbReference type="EMBL" id="MBP2060621.1"/>
    </source>
</evidence>
<sequence>MTESTLSSIVNRLEIIELTAKYAHRLDTRQLDLLMELWSDTSPVFDEEDFGLGKATGKDEIRQHFETEIYGQMENLCHLTTNHVINEIFESRASGTCTVFAQGDVRAGGSSRATAYYQDQYVHENGMWKFSSRKVIPLTKPEVGNFQFPTDNAESEVRTATP</sequence>
<keyword evidence="3" id="KW-1185">Reference proteome</keyword>
<evidence type="ECO:0000259" key="1">
    <source>
        <dbReference type="Pfam" id="PF13577"/>
    </source>
</evidence>
<dbReference type="SUPFAM" id="SSF54427">
    <property type="entry name" value="NTF2-like"/>
    <property type="match status" value="1"/>
</dbReference>
<feature type="domain" description="SnoaL-like" evidence="1">
    <location>
        <begin position="11"/>
        <end position="134"/>
    </location>
</feature>
<reference evidence="2 3" key="1">
    <citation type="submission" date="2021-03" db="EMBL/GenBank/DDBJ databases">
        <title>Genomic Encyclopedia of Type Strains, Phase IV (KMG-IV): sequencing the most valuable type-strain genomes for metagenomic binning, comparative biology and taxonomic classification.</title>
        <authorList>
            <person name="Goeker M."/>
        </authorList>
    </citation>
    <scope>NUCLEOTIDE SEQUENCE [LARGE SCALE GENOMIC DNA]</scope>
    <source>
        <strain evidence="2 3">DSM 41954</strain>
    </source>
</reference>
<dbReference type="Gene3D" id="3.10.450.50">
    <property type="match status" value="1"/>
</dbReference>
<evidence type="ECO:0000313" key="3">
    <source>
        <dbReference type="Proteomes" id="UP000756710"/>
    </source>
</evidence>
<proteinExistence type="predicted"/>
<dbReference type="Pfam" id="PF13577">
    <property type="entry name" value="SnoaL_4"/>
    <property type="match status" value="1"/>
</dbReference>
<dbReference type="EMBL" id="JAGGLR010000003">
    <property type="protein sequence ID" value="MBP2060621.1"/>
    <property type="molecule type" value="Genomic_DNA"/>
</dbReference>
<dbReference type="RefSeq" id="WP_245387704.1">
    <property type="nucleotide sequence ID" value="NZ_BAABDR010000044.1"/>
</dbReference>
<protein>
    <recommendedName>
        <fullName evidence="1">SnoaL-like domain-containing protein</fullName>
    </recommendedName>
</protein>
<organism evidence="2 3">
    <name type="scientific">Streptomyces iranensis</name>
    <dbReference type="NCBI Taxonomy" id="576784"/>
    <lineage>
        <taxon>Bacteria</taxon>
        <taxon>Bacillati</taxon>
        <taxon>Actinomycetota</taxon>
        <taxon>Actinomycetes</taxon>
        <taxon>Kitasatosporales</taxon>
        <taxon>Streptomycetaceae</taxon>
        <taxon>Streptomyces</taxon>
        <taxon>Streptomyces violaceusniger group</taxon>
    </lineage>
</organism>
<dbReference type="Proteomes" id="UP000756710">
    <property type="component" value="Unassembled WGS sequence"/>
</dbReference>
<accession>A0ABS4MLP2</accession>
<dbReference type="InterPro" id="IPR032710">
    <property type="entry name" value="NTF2-like_dom_sf"/>
</dbReference>
<dbReference type="InterPro" id="IPR037401">
    <property type="entry name" value="SnoaL-like"/>
</dbReference>
<gene>
    <name evidence="2" type="ORF">J2Z30_001623</name>
</gene>
<name>A0ABS4MLP2_9ACTN</name>